<feature type="transmembrane region" description="Helical" evidence="8">
    <location>
        <begin position="255"/>
        <end position="276"/>
    </location>
</feature>
<feature type="transmembrane region" description="Helical" evidence="8">
    <location>
        <begin position="220"/>
        <end position="243"/>
    </location>
</feature>
<keyword evidence="4" id="KW-0808">Transferase</keyword>
<comment type="caution">
    <text evidence="9">The sequence shown here is derived from an EMBL/GenBank/DDBJ whole genome shotgun (WGS) entry which is preliminary data.</text>
</comment>
<evidence type="ECO:0000256" key="1">
    <source>
        <dbReference type="ARBA" id="ARBA00004651"/>
    </source>
</evidence>
<evidence type="ECO:0008006" key="11">
    <source>
        <dbReference type="Google" id="ProtNLM"/>
    </source>
</evidence>
<sequence length="510" mass="54841">MQAGAVRATIPNQPREAVEVRRARPGPAPSWVVPVVPSVVMVLLGAWGLTRQGSMWRDEAATWQGVHRTVPELWRMLAEVDAVHGLYYLLMHRMFAVAPDNLLTLRLPSVLAMAAAAAGTALLGRRLAGPWAGLTAGLTFTAIPSTQHYAQEGRPYALVVAAVVVASGLLLTALTTRRHAWRPWTAYALTMLVAVLLNEFAALALLAHGTMVFLAARTALIPWLTAVGGVTLGSLPLIVVSLGQRAQVAWIAPMTGARLLSVAGMVLAGCLCAWAVGRRRPDAAPAPVSLPALALPLLAVPQLLLTLASITWQPLYVDRYVLFGNVGLALLLGAGAERLLRAGRIRVPRRNWPLVAMPLLALVALLPVELSMRQWNSRVDDVLAAASEAEARGGRDGAVVYLPAARRDTALTSPDAFRGLRDVTLARNGPDSATLRGIEAAPVLIRTAMLRERRIVVISDLGIQHHRGTAVRDVAKREVLTEHFTLCEETRVRGRHVAVYERGATCADRS</sequence>
<keyword evidence="2" id="KW-1003">Cell membrane</keyword>
<keyword evidence="7 8" id="KW-0472">Membrane</keyword>
<evidence type="ECO:0000256" key="2">
    <source>
        <dbReference type="ARBA" id="ARBA00022475"/>
    </source>
</evidence>
<reference evidence="9" key="2">
    <citation type="submission" date="2020-09" db="EMBL/GenBank/DDBJ databases">
        <authorList>
            <person name="Sun Q."/>
            <person name="Zhou Y."/>
        </authorList>
    </citation>
    <scope>NUCLEOTIDE SEQUENCE</scope>
    <source>
        <strain evidence="9">CGMCC 4.7403</strain>
    </source>
</reference>
<accession>A0A918ZSR5</accession>
<feature type="transmembrane region" description="Helical" evidence="8">
    <location>
        <begin position="103"/>
        <end position="124"/>
    </location>
</feature>
<dbReference type="EMBL" id="BNAT01000065">
    <property type="protein sequence ID" value="GHE66633.1"/>
    <property type="molecule type" value="Genomic_DNA"/>
</dbReference>
<evidence type="ECO:0000256" key="7">
    <source>
        <dbReference type="ARBA" id="ARBA00023136"/>
    </source>
</evidence>
<evidence type="ECO:0000256" key="8">
    <source>
        <dbReference type="SAM" id="Phobius"/>
    </source>
</evidence>
<dbReference type="GO" id="GO:0005886">
    <property type="term" value="C:plasma membrane"/>
    <property type="evidence" value="ECO:0007669"/>
    <property type="project" value="UniProtKB-SubCell"/>
</dbReference>
<feature type="transmembrane region" description="Helical" evidence="8">
    <location>
        <begin position="31"/>
        <end position="49"/>
    </location>
</feature>
<evidence type="ECO:0000256" key="3">
    <source>
        <dbReference type="ARBA" id="ARBA00022676"/>
    </source>
</evidence>
<feature type="transmembrane region" description="Helical" evidence="8">
    <location>
        <begin position="352"/>
        <end position="368"/>
    </location>
</feature>
<keyword evidence="5 8" id="KW-0812">Transmembrane</keyword>
<feature type="transmembrane region" description="Helical" evidence="8">
    <location>
        <begin position="186"/>
        <end position="208"/>
    </location>
</feature>
<evidence type="ECO:0000313" key="10">
    <source>
        <dbReference type="Proteomes" id="UP000603227"/>
    </source>
</evidence>
<dbReference type="GO" id="GO:0010041">
    <property type="term" value="P:response to iron(III) ion"/>
    <property type="evidence" value="ECO:0007669"/>
    <property type="project" value="TreeGrafter"/>
</dbReference>
<dbReference type="GO" id="GO:0009103">
    <property type="term" value="P:lipopolysaccharide biosynthetic process"/>
    <property type="evidence" value="ECO:0007669"/>
    <property type="project" value="UniProtKB-ARBA"/>
</dbReference>
<name>A0A918ZSR5_9ACTN</name>
<dbReference type="AlphaFoldDB" id="A0A918ZSR5"/>
<evidence type="ECO:0000256" key="6">
    <source>
        <dbReference type="ARBA" id="ARBA00022989"/>
    </source>
</evidence>
<dbReference type="GO" id="GO:0016763">
    <property type="term" value="F:pentosyltransferase activity"/>
    <property type="evidence" value="ECO:0007669"/>
    <property type="project" value="TreeGrafter"/>
</dbReference>
<evidence type="ECO:0000256" key="5">
    <source>
        <dbReference type="ARBA" id="ARBA00022692"/>
    </source>
</evidence>
<dbReference type="InterPro" id="IPR050297">
    <property type="entry name" value="LipidA_mod_glycosyltrf_83"/>
</dbReference>
<protein>
    <recommendedName>
        <fullName evidence="11">Glycosyltransferase RgtA/B/C/D-like domain-containing protein</fullName>
    </recommendedName>
</protein>
<comment type="subcellular location">
    <subcellularLocation>
        <location evidence="1">Cell membrane</location>
        <topology evidence="1">Multi-pass membrane protein</topology>
    </subcellularLocation>
</comment>
<dbReference type="PANTHER" id="PTHR33908:SF3">
    <property type="entry name" value="UNDECAPRENYL PHOSPHATE-ALPHA-4-AMINO-4-DEOXY-L-ARABINOSE ARABINOSYL TRANSFERASE"/>
    <property type="match status" value="1"/>
</dbReference>
<gene>
    <name evidence="9" type="ORF">GCM10017771_90280</name>
</gene>
<keyword evidence="3" id="KW-0328">Glycosyltransferase</keyword>
<evidence type="ECO:0000313" key="9">
    <source>
        <dbReference type="EMBL" id="GHE66633.1"/>
    </source>
</evidence>
<keyword evidence="10" id="KW-1185">Reference proteome</keyword>
<keyword evidence="6 8" id="KW-1133">Transmembrane helix</keyword>
<feature type="transmembrane region" description="Helical" evidence="8">
    <location>
        <begin position="288"/>
        <end position="308"/>
    </location>
</feature>
<reference evidence="9" key="1">
    <citation type="journal article" date="2014" name="Int. J. Syst. Evol. Microbiol.">
        <title>Complete genome sequence of Corynebacterium casei LMG S-19264T (=DSM 44701T), isolated from a smear-ripened cheese.</title>
        <authorList>
            <consortium name="US DOE Joint Genome Institute (JGI-PGF)"/>
            <person name="Walter F."/>
            <person name="Albersmeier A."/>
            <person name="Kalinowski J."/>
            <person name="Ruckert C."/>
        </authorList>
    </citation>
    <scope>NUCLEOTIDE SEQUENCE</scope>
    <source>
        <strain evidence="9">CGMCC 4.7403</strain>
    </source>
</reference>
<dbReference type="PANTHER" id="PTHR33908">
    <property type="entry name" value="MANNOSYLTRANSFERASE YKCB-RELATED"/>
    <property type="match status" value="1"/>
</dbReference>
<feature type="transmembrane region" description="Helical" evidence="8">
    <location>
        <begin position="156"/>
        <end position="174"/>
    </location>
</feature>
<organism evidence="9 10">
    <name type="scientific">Streptomyces capitiformicae</name>
    <dbReference type="NCBI Taxonomy" id="2014920"/>
    <lineage>
        <taxon>Bacteria</taxon>
        <taxon>Bacillati</taxon>
        <taxon>Actinomycetota</taxon>
        <taxon>Actinomycetes</taxon>
        <taxon>Kitasatosporales</taxon>
        <taxon>Streptomycetaceae</taxon>
        <taxon>Streptomyces</taxon>
    </lineage>
</organism>
<evidence type="ECO:0000256" key="4">
    <source>
        <dbReference type="ARBA" id="ARBA00022679"/>
    </source>
</evidence>
<feature type="transmembrane region" description="Helical" evidence="8">
    <location>
        <begin position="320"/>
        <end position="340"/>
    </location>
</feature>
<dbReference type="Proteomes" id="UP000603227">
    <property type="component" value="Unassembled WGS sequence"/>
</dbReference>
<proteinExistence type="predicted"/>